<dbReference type="AlphaFoldDB" id="A0A261UAV2"/>
<dbReference type="InterPro" id="IPR014562">
    <property type="entry name" value="UCP030959_TPR_rpt-cont"/>
</dbReference>
<evidence type="ECO:0008006" key="4">
    <source>
        <dbReference type="Google" id="ProtNLM"/>
    </source>
</evidence>
<accession>A0A261UAV2</accession>
<feature type="transmembrane region" description="Helical" evidence="1">
    <location>
        <begin position="30"/>
        <end position="50"/>
    </location>
</feature>
<sequence>MPYLGLGLHVVIALFFAVHAVRSQQNTYWLFILFSFPGLGSIVYFFAIYLPEMRHSRGFRTTAKVASRLIDPNQAVRRAREDLEHAPTIQHRMRLADLLLEAGQAAEACEQYQQAANGPFSDDPDLLKGLARAQYATGDAAGAKLSLEKLFVAQPSAKEQSGPSLLYARVLAQTGSAQARQAFEQAVTYGTDAAARCLYADWLVQQNNEADRKQAQALYNDVLQDAKHGPRYARQHNRDWIDRAKTGLAEMAQR</sequence>
<keyword evidence="1" id="KW-0472">Membrane</keyword>
<dbReference type="EMBL" id="NEVQ01000008">
    <property type="protein sequence ID" value="OZI59048.1"/>
    <property type="molecule type" value="Genomic_DNA"/>
</dbReference>
<reference evidence="2 3" key="1">
    <citation type="submission" date="2017-05" db="EMBL/GenBank/DDBJ databases">
        <title>Complete and WGS of Bordetella genogroups.</title>
        <authorList>
            <person name="Spilker T."/>
            <person name="LiPuma J."/>
        </authorList>
    </citation>
    <scope>NUCLEOTIDE SEQUENCE [LARGE SCALE GENOMIC DNA]</scope>
    <source>
        <strain evidence="2 3">AU9919</strain>
    </source>
</reference>
<proteinExistence type="predicted"/>
<dbReference type="PIRSF" id="PIRSF030959">
    <property type="entry name" value="UCP030959"/>
    <property type="match status" value="1"/>
</dbReference>
<evidence type="ECO:0000313" key="3">
    <source>
        <dbReference type="Proteomes" id="UP000216885"/>
    </source>
</evidence>
<dbReference type="OrthoDB" id="7559170at2"/>
<keyword evidence="3" id="KW-1185">Reference proteome</keyword>
<dbReference type="Proteomes" id="UP000216885">
    <property type="component" value="Unassembled WGS sequence"/>
</dbReference>
<dbReference type="SUPFAM" id="SSF48452">
    <property type="entry name" value="TPR-like"/>
    <property type="match status" value="1"/>
</dbReference>
<keyword evidence="1" id="KW-1133">Transmembrane helix</keyword>
<gene>
    <name evidence="2" type="ORF">CAL20_05285</name>
</gene>
<dbReference type="RefSeq" id="WP_094820030.1">
    <property type="nucleotide sequence ID" value="NZ_NEVO01000004.1"/>
</dbReference>
<evidence type="ECO:0000256" key="1">
    <source>
        <dbReference type="SAM" id="Phobius"/>
    </source>
</evidence>
<keyword evidence="1" id="KW-0812">Transmembrane</keyword>
<name>A0A261UAV2_9BORD</name>
<dbReference type="InterPro" id="IPR011990">
    <property type="entry name" value="TPR-like_helical_dom_sf"/>
</dbReference>
<evidence type="ECO:0000313" key="2">
    <source>
        <dbReference type="EMBL" id="OZI59048.1"/>
    </source>
</evidence>
<organism evidence="2 3">
    <name type="scientific">Bordetella genomosp. 4</name>
    <dbReference type="NCBI Taxonomy" id="463044"/>
    <lineage>
        <taxon>Bacteria</taxon>
        <taxon>Pseudomonadati</taxon>
        <taxon>Pseudomonadota</taxon>
        <taxon>Betaproteobacteria</taxon>
        <taxon>Burkholderiales</taxon>
        <taxon>Alcaligenaceae</taxon>
        <taxon>Bordetella</taxon>
    </lineage>
</organism>
<comment type="caution">
    <text evidence="2">The sequence shown here is derived from an EMBL/GenBank/DDBJ whole genome shotgun (WGS) entry which is preliminary data.</text>
</comment>
<dbReference type="Gene3D" id="1.25.40.10">
    <property type="entry name" value="Tetratricopeptide repeat domain"/>
    <property type="match status" value="1"/>
</dbReference>
<protein>
    <recommendedName>
        <fullName evidence="4">Tetratricopeptide repeat protein</fullName>
    </recommendedName>
</protein>